<feature type="transmembrane region" description="Helical" evidence="8">
    <location>
        <begin position="301"/>
        <end position="321"/>
    </location>
</feature>
<keyword evidence="6 8" id="KW-1133">Transmembrane helix</keyword>
<keyword evidence="10" id="KW-1185">Reference proteome</keyword>
<feature type="transmembrane region" description="Helical" evidence="8">
    <location>
        <begin position="268"/>
        <end position="289"/>
    </location>
</feature>
<comment type="similarity">
    <text evidence="2">Belongs to the amino acid-polyamine-organocation (APC) superfamily. Spore germination protein (SGP) (TC 2.A.3.9) family.</text>
</comment>
<reference evidence="9 10" key="1">
    <citation type="journal article" date="2017" name="Int. J. Syst. Evol. Microbiol.">
        <title>Bacillus mangrovi sp. nov., isolated from a sediment sample from a mangrove forest.</title>
        <authorList>
            <person name="Gupta V."/>
            <person name="Singh P.K."/>
            <person name="Korpole S."/>
            <person name="Tanuku N.R.S."/>
            <person name="Pinnaka A.K."/>
        </authorList>
    </citation>
    <scope>NUCLEOTIDE SEQUENCE [LARGE SCALE GENOMIC DNA]</scope>
    <source>
        <strain evidence="9 10">KCTC 33872</strain>
    </source>
</reference>
<feature type="transmembrane region" description="Helical" evidence="8">
    <location>
        <begin position="333"/>
        <end position="356"/>
    </location>
</feature>
<feature type="transmembrane region" description="Helical" evidence="8">
    <location>
        <begin position="183"/>
        <end position="202"/>
    </location>
</feature>
<evidence type="ECO:0000256" key="7">
    <source>
        <dbReference type="ARBA" id="ARBA00023136"/>
    </source>
</evidence>
<evidence type="ECO:0000256" key="8">
    <source>
        <dbReference type="SAM" id="Phobius"/>
    </source>
</evidence>
<dbReference type="NCBIfam" id="TIGR00912">
    <property type="entry name" value="2A0309"/>
    <property type="match status" value="1"/>
</dbReference>
<dbReference type="Proteomes" id="UP000434639">
    <property type="component" value="Unassembled WGS sequence"/>
</dbReference>
<evidence type="ECO:0000313" key="10">
    <source>
        <dbReference type="Proteomes" id="UP000434639"/>
    </source>
</evidence>
<dbReference type="PANTHER" id="PTHR34975:SF2">
    <property type="entry name" value="SPORE GERMINATION PROTEIN A2"/>
    <property type="match status" value="1"/>
</dbReference>
<evidence type="ECO:0000256" key="4">
    <source>
        <dbReference type="ARBA" id="ARBA00022544"/>
    </source>
</evidence>
<organism evidence="9 10">
    <name type="scientific">Metabacillus mangrovi</name>
    <dbReference type="NCBI Taxonomy" id="1491830"/>
    <lineage>
        <taxon>Bacteria</taxon>
        <taxon>Bacillati</taxon>
        <taxon>Bacillota</taxon>
        <taxon>Bacilli</taxon>
        <taxon>Bacillales</taxon>
        <taxon>Bacillaceae</taxon>
        <taxon>Metabacillus</taxon>
    </lineage>
</organism>
<keyword evidence="3" id="KW-0813">Transport</keyword>
<protein>
    <submittedName>
        <fullName evidence="9">GerAB/ArcD/ProY family transporter</fullName>
    </submittedName>
</protein>
<dbReference type="InterPro" id="IPR004761">
    <property type="entry name" value="Spore_GerAB"/>
</dbReference>
<dbReference type="GO" id="GO:0016020">
    <property type="term" value="C:membrane"/>
    <property type="evidence" value="ECO:0007669"/>
    <property type="project" value="UniProtKB-SubCell"/>
</dbReference>
<keyword evidence="4" id="KW-0309">Germination</keyword>
<comment type="subcellular location">
    <subcellularLocation>
        <location evidence="1">Membrane</location>
        <topology evidence="1">Multi-pass membrane protein</topology>
    </subcellularLocation>
</comment>
<evidence type="ECO:0000256" key="1">
    <source>
        <dbReference type="ARBA" id="ARBA00004141"/>
    </source>
</evidence>
<gene>
    <name evidence="9" type="ORF">GKZ89_08580</name>
</gene>
<feature type="transmembrane region" description="Helical" evidence="8">
    <location>
        <begin position="9"/>
        <end position="28"/>
    </location>
</feature>
<name>A0A7X2V481_9BACI</name>
<evidence type="ECO:0000256" key="5">
    <source>
        <dbReference type="ARBA" id="ARBA00022692"/>
    </source>
</evidence>
<keyword evidence="7 8" id="KW-0472">Membrane</keyword>
<evidence type="ECO:0000256" key="2">
    <source>
        <dbReference type="ARBA" id="ARBA00007998"/>
    </source>
</evidence>
<dbReference type="EMBL" id="WMIB01000006">
    <property type="protein sequence ID" value="MTH53472.1"/>
    <property type="molecule type" value="Genomic_DNA"/>
</dbReference>
<dbReference type="AlphaFoldDB" id="A0A7X2V481"/>
<feature type="transmembrane region" description="Helical" evidence="8">
    <location>
        <begin position="34"/>
        <end position="55"/>
    </location>
</feature>
<dbReference type="RefSeq" id="WP_155111996.1">
    <property type="nucleotide sequence ID" value="NZ_WMIB01000006.1"/>
</dbReference>
<feature type="transmembrane region" description="Helical" evidence="8">
    <location>
        <begin position="214"/>
        <end position="236"/>
    </location>
</feature>
<evidence type="ECO:0000256" key="6">
    <source>
        <dbReference type="ARBA" id="ARBA00022989"/>
    </source>
</evidence>
<comment type="caution">
    <text evidence="9">The sequence shown here is derived from an EMBL/GenBank/DDBJ whole genome shotgun (WGS) entry which is preliminary data.</text>
</comment>
<proteinExistence type="inferred from homology"/>
<dbReference type="OrthoDB" id="1891864at2"/>
<evidence type="ECO:0000256" key="3">
    <source>
        <dbReference type="ARBA" id="ARBA00022448"/>
    </source>
</evidence>
<dbReference type="PANTHER" id="PTHR34975">
    <property type="entry name" value="SPORE GERMINATION PROTEIN A2"/>
    <property type="match status" value="1"/>
</dbReference>
<feature type="transmembrane region" description="Helical" evidence="8">
    <location>
        <begin position="141"/>
        <end position="163"/>
    </location>
</feature>
<accession>A0A7X2V481</accession>
<dbReference type="GO" id="GO:0009847">
    <property type="term" value="P:spore germination"/>
    <property type="evidence" value="ECO:0007669"/>
    <property type="project" value="InterPro"/>
</dbReference>
<sequence>MQRVSGKELFYLIFIYEIGSAILLDPAKGAMKDAWLAILLGFLAAIPLLLMYIALTKVSGKKTLTGILIFLLGKKAGSLVSFLYILYFLYICSRVLRDFGELLIITAYNETFLIVISSFMMLTAMYFSIKPFKVIASAAAPMFYWITIPFVLVVMFEFMSGIVDVKEILPVAEHGPMPILKTIFPTVLTFPFGEMVVFTMFYPLAEKGVRYIRITLLSVLASVFVLSLTAFLHTAILGAKLTKNFIFPILATVSLINISDFIQRLDSLIVILMIVVGFIKVLLFFFAAVKGTCEVTGTKNKVPVSVIYGIAIIFASLFIASTQYEHFQEGLSIVPLFLHVPFQIVIPALLLLGLWLKKKRKGSKHETFKEA</sequence>
<keyword evidence="5 8" id="KW-0812">Transmembrane</keyword>
<dbReference type="Pfam" id="PF03845">
    <property type="entry name" value="Spore_permease"/>
    <property type="match status" value="1"/>
</dbReference>
<feature type="transmembrane region" description="Helical" evidence="8">
    <location>
        <begin position="67"/>
        <end position="91"/>
    </location>
</feature>
<feature type="transmembrane region" description="Helical" evidence="8">
    <location>
        <begin position="111"/>
        <end position="129"/>
    </location>
</feature>
<evidence type="ECO:0000313" key="9">
    <source>
        <dbReference type="EMBL" id="MTH53472.1"/>
    </source>
</evidence>